<comment type="caution">
    <text evidence="2">The sequence shown here is derived from an EMBL/GenBank/DDBJ whole genome shotgun (WGS) entry which is preliminary data.</text>
</comment>
<proteinExistence type="predicted"/>
<name>A0A0F4NGK7_9VIBR</name>
<dbReference type="InterPro" id="IPR003111">
    <property type="entry name" value="Lon_prtase_N"/>
</dbReference>
<protein>
    <submittedName>
        <fullName evidence="2">ATP-dependent protease</fullName>
    </submittedName>
</protein>
<dbReference type="RefSeq" id="WP_045956406.1">
    <property type="nucleotide sequence ID" value="NZ_JXXV01000025.1"/>
</dbReference>
<dbReference type="Pfam" id="PF02190">
    <property type="entry name" value="LON_substr_bdg"/>
    <property type="match status" value="1"/>
</dbReference>
<dbReference type="PANTHER" id="PTHR46732">
    <property type="entry name" value="ATP-DEPENDENT PROTEASE LA (LON) DOMAIN PROTEIN"/>
    <property type="match status" value="1"/>
</dbReference>
<dbReference type="PANTHER" id="PTHR46732:SF8">
    <property type="entry name" value="ATP-DEPENDENT PROTEASE LA (LON) DOMAIN PROTEIN"/>
    <property type="match status" value="1"/>
</dbReference>
<keyword evidence="2" id="KW-0645">Protease</keyword>
<evidence type="ECO:0000313" key="2">
    <source>
        <dbReference type="EMBL" id="KJY82267.1"/>
    </source>
</evidence>
<keyword evidence="2" id="KW-0378">Hydrolase</keyword>
<accession>A0A0F4NGK7</accession>
<evidence type="ECO:0000259" key="1">
    <source>
        <dbReference type="Pfam" id="PF02190"/>
    </source>
</evidence>
<dbReference type="PATRIC" id="fig|579748.3.peg.2955"/>
<gene>
    <name evidence="2" type="ORF">TW81_14300</name>
</gene>
<keyword evidence="3" id="KW-1185">Reference proteome</keyword>
<dbReference type="AlphaFoldDB" id="A0A0F4NGK7"/>
<reference evidence="2 3" key="1">
    <citation type="journal article" date="2015" name="BMC Genomics">
        <title>Genome mining reveals unlocked bioactive potential of marine Gram-negative bacteria.</title>
        <authorList>
            <person name="Machado H."/>
            <person name="Sonnenschein E.C."/>
            <person name="Melchiorsen J."/>
            <person name="Gram L."/>
        </authorList>
    </citation>
    <scope>NUCLEOTIDE SEQUENCE [LARGE SCALE GENOMIC DNA]</scope>
    <source>
        <strain evidence="2 3">S2757</strain>
    </source>
</reference>
<dbReference type="GO" id="GO:0008233">
    <property type="term" value="F:peptidase activity"/>
    <property type="evidence" value="ECO:0007669"/>
    <property type="project" value="UniProtKB-KW"/>
</dbReference>
<feature type="domain" description="Lon N-terminal" evidence="1">
    <location>
        <begin position="3"/>
        <end position="141"/>
    </location>
</feature>
<dbReference type="Proteomes" id="UP000033673">
    <property type="component" value="Unassembled WGS sequence"/>
</dbReference>
<dbReference type="GO" id="GO:0006508">
    <property type="term" value="P:proteolysis"/>
    <property type="evidence" value="ECO:0007669"/>
    <property type="project" value="UniProtKB-KW"/>
</dbReference>
<evidence type="ECO:0000313" key="3">
    <source>
        <dbReference type="Proteomes" id="UP000033673"/>
    </source>
</evidence>
<dbReference type="EMBL" id="JXXV01000025">
    <property type="protein sequence ID" value="KJY82267.1"/>
    <property type="molecule type" value="Genomic_DNA"/>
</dbReference>
<dbReference type="OrthoDB" id="8558970at2"/>
<organism evidence="2 3">
    <name type="scientific">Vibrio galatheae</name>
    <dbReference type="NCBI Taxonomy" id="579748"/>
    <lineage>
        <taxon>Bacteria</taxon>
        <taxon>Pseudomonadati</taxon>
        <taxon>Pseudomonadota</taxon>
        <taxon>Gammaproteobacteria</taxon>
        <taxon>Vibrionales</taxon>
        <taxon>Vibrionaceae</taxon>
        <taxon>Vibrio</taxon>
    </lineage>
</organism>
<dbReference type="Gene3D" id="1.10.4060.10">
    <property type="entry name" value="BPP1347 like domain"/>
    <property type="match status" value="1"/>
</dbReference>
<dbReference type="InterPro" id="IPR046336">
    <property type="entry name" value="Lon_prtase_N_sf"/>
</dbReference>
<dbReference type="InterPro" id="IPR015947">
    <property type="entry name" value="PUA-like_sf"/>
</dbReference>
<dbReference type="STRING" id="579748.TW81_14300"/>
<dbReference type="Gene3D" id="2.30.130.40">
    <property type="entry name" value="LON domain-like"/>
    <property type="match status" value="1"/>
</dbReference>
<sequence>MAEVMLFPLSSIVLPEGKMRLRIFEPRYKRLVSQAMKSDGTFSVCLFDKTDEGVGRELSKIGTLVKIVDFELLDDGLLGISVTGIKKLFIDSIRVEFDGLRYASVSWLPSWEVAKVAPEVEPLCHYLDRVYQQFPDIGDLYQQKFFDDASWVSQRWLEILPLTNQQLDQLAMQPDCSTSMAFLKQALMNEATK</sequence>
<dbReference type="SUPFAM" id="SSF88697">
    <property type="entry name" value="PUA domain-like"/>
    <property type="match status" value="1"/>
</dbReference>